<gene>
    <name evidence="1" type="ORF">SDC9_71536</name>
</gene>
<organism evidence="1">
    <name type="scientific">bioreactor metagenome</name>
    <dbReference type="NCBI Taxonomy" id="1076179"/>
    <lineage>
        <taxon>unclassified sequences</taxon>
        <taxon>metagenomes</taxon>
        <taxon>ecological metagenomes</taxon>
    </lineage>
</organism>
<comment type="caution">
    <text evidence="1">The sequence shown here is derived from an EMBL/GenBank/DDBJ whole genome shotgun (WGS) entry which is preliminary data.</text>
</comment>
<dbReference type="EMBL" id="VSSQ01004401">
    <property type="protein sequence ID" value="MPM25047.1"/>
    <property type="molecule type" value="Genomic_DNA"/>
</dbReference>
<name>A0A644YA33_9ZZZZ</name>
<accession>A0A644YA33</accession>
<reference evidence="1" key="1">
    <citation type="submission" date="2019-08" db="EMBL/GenBank/DDBJ databases">
        <authorList>
            <person name="Kucharzyk K."/>
            <person name="Murdoch R.W."/>
            <person name="Higgins S."/>
            <person name="Loffler F."/>
        </authorList>
    </citation>
    <scope>NUCLEOTIDE SEQUENCE</scope>
</reference>
<protein>
    <submittedName>
        <fullName evidence="1">Uncharacterized protein</fullName>
    </submittedName>
</protein>
<dbReference type="AlphaFoldDB" id="A0A644YA33"/>
<sequence length="62" mass="7120">MGPGRFAADEPGERCALDRLTHELRKPHPIDVHVRDESPHLRKDLNESLLAQLQQAHPHRRA</sequence>
<evidence type="ECO:0000313" key="1">
    <source>
        <dbReference type="EMBL" id="MPM25047.1"/>
    </source>
</evidence>
<proteinExistence type="predicted"/>